<gene>
    <name evidence="9" type="ORF">E2R59_04645</name>
</gene>
<evidence type="ECO:0000313" key="9">
    <source>
        <dbReference type="EMBL" id="TDL44381.1"/>
    </source>
</evidence>
<keyword evidence="5" id="KW-0411">Iron-sulfur</keyword>
<dbReference type="GO" id="GO:0022904">
    <property type="term" value="P:respiratory electron transport chain"/>
    <property type="evidence" value="ECO:0007669"/>
    <property type="project" value="TreeGrafter"/>
</dbReference>
<sequence length="250" mass="27088">MRLTLSIWRQESPGTEGRFEDYEVQDASAEMSLLELLDRLNDRLVEDGLEPVAFDSDCREGICGTCGITVDDRPHGPVPNTPSCRQHLRSYRDGDHLRLEPFRARAFPVLRDLVVDRGAMDRIVEAGGFIAVDVGTAPDADAQPIPFRTAEKALDFAACIQCGACVAACPNGSSHLFTGSLLEHLATLPQGRPERGRRARAVAQAAEEEFGPCSVYGECAEACPAGIPLSAISAVNREALRARLRGARDD</sequence>
<evidence type="ECO:0000259" key="7">
    <source>
        <dbReference type="PROSITE" id="PS51085"/>
    </source>
</evidence>
<dbReference type="InterPro" id="IPR025192">
    <property type="entry name" value="Succ_DH/fum_Rdtase_N"/>
</dbReference>
<comment type="cofactor">
    <cofactor evidence="1">
        <name>[3Fe-4S] cluster</name>
        <dbReference type="ChEBI" id="CHEBI:21137"/>
    </cofactor>
</comment>
<keyword evidence="4" id="KW-0408">Iron</keyword>
<dbReference type="Pfam" id="PF13085">
    <property type="entry name" value="Fer2_3"/>
    <property type="match status" value="1"/>
</dbReference>
<evidence type="ECO:0000256" key="1">
    <source>
        <dbReference type="ARBA" id="ARBA00001927"/>
    </source>
</evidence>
<dbReference type="InterPro" id="IPR017896">
    <property type="entry name" value="4Fe4S_Fe-S-bd"/>
</dbReference>
<dbReference type="Gene3D" id="3.10.20.30">
    <property type="match status" value="1"/>
</dbReference>
<dbReference type="InterPro" id="IPR050573">
    <property type="entry name" value="SDH/FRD_Iron-Sulfur"/>
</dbReference>
<dbReference type="InterPro" id="IPR012675">
    <property type="entry name" value="Beta-grasp_dom_sf"/>
</dbReference>
<evidence type="ECO:0000256" key="5">
    <source>
        <dbReference type="ARBA" id="ARBA00023014"/>
    </source>
</evidence>
<dbReference type="PROSITE" id="PS51379">
    <property type="entry name" value="4FE4S_FER_2"/>
    <property type="match status" value="1"/>
</dbReference>
<dbReference type="InterPro" id="IPR036010">
    <property type="entry name" value="2Fe-2S_ferredoxin-like_sf"/>
</dbReference>
<evidence type="ECO:0000256" key="6">
    <source>
        <dbReference type="ARBA" id="ARBA00034078"/>
    </source>
</evidence>
<comment type="cofactor">
    <cofactor evidence="6">
        <name>[2Fe-2S] cluster</name>
        <dbReference type="ChEBI" id="CHEBI:190135"/>
    </cofactor>
</comment>
<feature type="domain" description="2Fe-2S ferredoxin-type" evidence="7">
    <location>
        <begin position="1"/>
        <end position="103"/>
    </location>
</feature>
<dbReference type="AlphaFoldDB" id="A0A4R5YGN7"/>
<dbReference type="PROSITE" id="PS00197">
    <property type="entry name" value="2FE2S_FER_1"/>
    <property type="match status" value="1"/>
</dbReference>
<dbReference type="PROSITE" id="PS51085">
    <property type="entry name" value="2FE2S_FER_2"/>
    <property type="match status" value="1"/>
</dbReference>
<dbReference type="SUPFAM" id="SSF54292">
    <property type="entry name" value="2Fe-2S ferredoxin-like"/>
    <property type="match status" value="1"/>
</dbReference>
<dbReference type="PANTHER" id="PTHR11921">
    <property type="entry name" value="SUCCINATE DEHYDROGENASE IRON-SULFUR PROTEIN"/>
    <property type="match status" value="1"/>
</dbReference>
<feature type="domain" description="4Fe-4S ferredoxin-type" evidence="8">
    <location>
        <begin position="150"/>
        <end position="179"/>
    </location>
</feature>
<organism evidence="9 10">
    <name type="scientific">Kocuria rosea</name>
    <name type="common">Deinococcus erythromyxa</name>
    <name type="synonym">Micrococcus rubens</name>
    <dbReference type="NCBI Taxonomy" id="1275"/>
    <lineage>
        <taxon>Bacteria</taxon>
        <taxon>Bacillati</taxon>
        <taxon>Actinomycetota</taxon>
        <taxon>Actinomycetes</taxon>
        <taxon>Micrococcales</taxon>
        <taxon>Micrococcaceae</taxon>
        <taxon>Kocuria</taxon>
    </lineage>
</organism>
<dbReference type="GO" id="GO:0051537">
    <property type="term" value="F:2 iron, 2 sulfur cluster binding"/>
    <property type="evidence" value="ECO:0007669"/>
    <property type="project" value="InterPro"/>
</dbReference>
<dbReference type="InterPro" id="IPR017900">
    <property type="entry name" value="4Fe4S_Fe_S_CS"/>
</dbReference>
<dbReference type="RefSeq" id="WP_133409488.1">
    <property type="nucleotide sequence ID" value="NZ_SMZT01000002.1"/>
</dbReference>
<dbReference type="PANTHER" id="PTHR11921:SF41">
    <property type="entry name" value="SUCCINATE DEHYDROGENASE"/>
    <property type="match status" value="1"/>
</dbReference>
<protein>
    <submittedName>
        <fullName evidence="9">Succinate dehydrogenase/fumarate reductase iron-sulfur subunit</fullName>
    </submittedName>
</protein>
<proteinExistence type="inferred from homology"/>
<dbReference type="NCBIfam" id="NF005746">
    <property type="entry name" value="PRK07570.1"/>
    <property type="match status" value="1"/>
</dbReference>
<dbReference type="Gene3D" id="1.10.1060.10">
    <property type="entry name" value="Alpha-helical ferredoxin"/>
    <property type="match status" value="1"/>
</dbReference>
<dbReference type="GeneID" id="64346692"/>
<dbReference type="InterPro" id="IPR009051">
    <property type="entry name" value="Helical_ferredxn"/>
</dbReference>
<comment type="similarity">
    <text evidence="2">Belongs to the succinate dehydrogenase/fumarate reductase iron-sulfur protein family.</text>
</comment>
<reference evidence="9 10" key="1">
    <citation type="submission" date="2019-03" db="EMBL/GenBank/DDBJ databases">
        <title>Genome Sequencing and Assembly of Various Microbes Isolated from Partially Reclaimed Soil and Acid Mine Drainage (AMD) Site.</title>
        <authorList>
            <person name="Steinbock B."/>
            <person name="Bechtold R."/>
            <person name="Sevigny J.L."/>
            <person name="Thomas D."/>
            <person name="Cuthill L.R."/>
            <person name="Aveiro Johannsen E.J."/>
            <person name="Thomas K."/>
            <person name="Ghosh A."/>
        </authorList>
    </citation>
    <scope>NUCLEOTIDE SEQUENCE [LARGE SCALE GENOMIC DNA]</scope>
    <source>
        <strain evidence="9 10">S-A3</strain>
    </source>
</reference>
<dbReference type="Proteomes" id="UP000295163">
    <property type="component" value="Unassembled WGS sequence"/>
</dbReference>
<dbReference type="InterPro" id="IPR001041">
    <property type="entry name" value="2Fe-2S_ferredoxin-type"/>
</dbReference>
<evidence type="ECO:0000256" key="3">
    <source>
        <dbReference type="ARBA" id="ARBA00022723"/>
    </source>
</evidence>
<evidence type="ECO:0000256" key="4">
    <source>
        <dbReference type="ARBA" id="ARBA00023004"/>
    </source>
</evidence>
<dbReference type="SUPFAM" id="SSF46548">
    <property type="entry name" value="alpha-helical ferredoxin"/>
    <property type="match status" value="1"/>
</dbReference>
<dbReference type="GO" id="GO:0046872">
    <property type="term" value="F:metal ion binding"/>
    <property type="evidence" value="ECO:0007669"/>
    <property type="project" value="UniProtKB-KW"/>
</dbReference>
<dbReference type="GO" id="GO:0009055">
    <property type="term" value="F:electron transfer activity"/>
    <property type="evidence" value="ECO:0007669"/>
    <property type="project" value="InterPro"/>
</dbReference>
<dbReference type="EMBL" id="SMZT01000002">
    <property type="protein sequence ID" value="TDL44381.1"/>
    <property type="molecule type" value="Genomic_DNA"/>
</dbReference>
<accession>A0A4R5YGN7</accession>
<name>A0A4R5YGN7_KOCRO</name>
<keyword evidence="3" id="KW-0479">Metal-binding</keyword>
<evidence type="ECO:0000259" key="8">
    <source>
        <dbReference type="PROSITE" id="PS51379"/>
    </source>
</evidence>
<dbReference type="Pfam" id="PF13183">
    <property type="entry name" value="Fer4_8"/>
    <property type="match status" value="1"/>
</dbReference>
<dbReference type="PROSITE" id="PS00198">
    <property type="entry name" value="4FE4S_FER_1"/>
    <property type="match status" value="1"/>
</dbReference>
<dbReference type="GO" id="GO:0009060">
    <property type="term" value="P:aerobic respiration"/>
    <property type="evidence" value="ECO:0007669"/>
    <property type="project" value="TreeGrafter"/>
</dbReference>
<evidence type="ECO:0000256" key="2">
    <source>
        <dbReference type="ARBA" id="ARBA00009433"/>
    </source>
</evidence>
<evidence type="ECO:0000313" key="10">
    <source>
        <dbReference type="Proteomes" id="UP000295163"/>
    </source>
</evidence>
<comment type="caution">
    <text evidence="9">The sequence shown here is derived from an EMBL/GenBank/DDBJ whole genome shotgun (WGS) entry which is preliminary data.</text>
</comment>
<dbReference type="InterPro" id="IPR006058">
    <property type="entry name" value="2Fe2S_fd_BS"/>
</dbReference>